<proteinExistence type="inferred from homology"/>
<reference evidence="7 8" key="1">
    <citation type="journal article" date="2024" name="IMA Fungus">
        <title>IMA Genome - F19 : A genome assembly and annotation guide to empower mycologists, including annotated draft genome sequences of Ceratocystis pirilliformis, Diaporthe australafricana, Fusarium ophioides, Paecilomyces lecythidis, and Sporothrix stenoceras.</title>
        <authorList>
            <person name="Aylward J."/>
            <person name="Wilson A.M."/>
            <person name="Visagie C.M."/>
            <person name="Spraker J."/>
            <person name="Barnes I."/>
            <person name="Buitendag C."/>
            <person name="Ceriani C."/>
            <person name="Del Mar Angel L."/>
            <person name="du Plessis D."/>
            <person name="Fuchs T."/>
            <person name="Gasser K."/>
            <person name="Kramer D."/>
            <person name="Li W."/>
            <person name="Munsamy K."/>
            <person name="Piso A."/>
            <person name="Price J.L."/>
            <person name="Sonnekus B."/>
            <person name="Thomas C."/>
            <person name="van der Nest A."/>
            <person name="van Dijk A."/>
            <person name="van Heerden A."/>
            <person name="van Vuuren N."/>
            <person name="Yilmaz N."/>
            <person name="Duong T.A."/>
            <person name="van der Merwe N.A."/>
            <person name="Wingfield M.J."/>
            <person name="Wingfield B.D."/>
        </authorList>
    </citation>
    <scope>NUCLEOTIDE SEQUENCE [LARGE SCALE GENOMIC DNA]</scope>
    <source>
        <strain evidence="7 8">CMW 18300</strain>
    </source>
</reference>
<dbReference type="Proteomes" id="UP001583177">
    <property type="component" value="Unassembled WGS sequence"/>
</dbReference>
<dbReference type="InterPro" id="IPR036396">
    <property type="entry name" value="Cyt_P450_sf"/>
</dbReference>
<evidence type="ECO:0000313" key="7">
    <source>
        <dbReference type="EMBL" id="KAL1846964.1"/>
    </source>
</evidence>
<dbReference type="Pfam" id="PF00067">
    <property type="entry name" value="p450"/>
    <property type="match status" value="1"/>
</dbReference>
<dbReference type="Gene3D" id="1.10.630.10">
    <property type="entry name" value="Cytochrome P450"/>
    <property type="match status" value="1"/>
</dbReference>
<accession>A0ABR3VWK0</accession>
<evidence type="ECO:0000256" key="2">
    <source>
        <dbReference type="ARBA" id="ARBA00022723"/>
    </source>
</evidence>
<dbReference type="InterPro" id="IPR002401">
    <property type="entry name" value="Cyt_P450_E_grp-I"/>
</dbReference>
<organism evidence="7 8">
    <name type="scientific">Diaporthe australafricana</name>
    <dbReference type="NCBI Taxonomy" id="127596"/>
    <lineage>
        <taxon>Eukaryota</taxon>
        <taxon>Fungi</taxon>
        <taxon>Dikarya</taxon>
        <taxon>Ascomycota</taxon>
        <taxon>Pezizomycotina</taxon>
        <taxon>Sordariomycetes</taxon>
        <taxon>Sordariomycetidae</taxon>
        <taxon>Diaporthales</taxon>
        <taxon>Diaporthaceae</taxon>
        <taxon>Diaporthe</taxon>
    </lineage>
</organism>
<comment type="similarity">
    <text evidence="1 6">Belongs to the cytochrome P450 family.</text>
</comment>
<evidence type="ECO:0000256" key="3">
    <source>
        <dbReference type="ARBA" id="ARBA00023002"/>
    </source>
</evidence>
<gene>
    <name evidence="7" type="ORF">Daus18300_014094</name>
</gene>
<keyword evidence="6" id="KW-0349">Heme</keyword>
<name>A0ABR3VWK0_9PEZI</name>
<evidence type="ECO:0000256" key="6">
    <source>
        <dbReference type="RuleBase" id="RU000461"/>
    </source>
</evidence>
<evidence type="ECO:0000256" key="1">
    <source>
        <dbReference type="ARBA" id="ARBA00010617"/>
    </source>
</evidence>
<keyword evidence="3 6" id="KW-0560">Oxidoreductase</keyword>
<keyword evidence="5 6" id="KW-0503">Monooxygenase</keyword>
<evidence type="ECO:0008006" key="9">
    <source>
        <dbReference type="Google" id="ProtNLM"/>
    </source>
</evidence>
<dbReference type="PROSITE" id="PS00086">
    <property type="entry name" value="CYTOCHROME_P450"/>
    <property type="match status" value="1"/>
</dbReference>
<evidence type="ECO:0000313" key="8">
    <source>
        <dbReference type="Proteomes" id="UP001583177"/>
    </source>
</evidence>
<dbReference type="PANTHER" id="PTHR46300:SF2">
    <property type="entry name" value="CYTOCHROME P450 MONOOXYGENASE ALNH-RELATED"/>
    <property type="match status" value="1"/>
</dbReference>
<dbReference type="EMBL" id="JAWRVE010000254">
    <property type="protein sequence ID" value="KAL1846964.1"/>
    <property type="molecule type" value="Genomic_DNA"/>
</dbReference>
<dbReference type="InterPro" id="IPR050364">
    <property type="entry name" value="Cytochrome_P450_fung"/>
</dbReference>
<dbReference type="InterPro" id="IPR017972">
    <property type="entry name" value="Cyt_P450_CS"/>
</dbReference>
<evidence type="ECO:0000256" key="4">
    <source>
        <dbReference type="ARBA" id="ARBA00023004"/>
    </source>
</evidence>
<dbReference type="SUPFAM" id="SSF48264">
    <property type="entry name" value="Cytochrome P450"/>
    <property type="match status" value="1"/>
</dbReference>
<keyword evidence="8" id="KW-1185">Reference proteome</keyword>
<sequence length="480" mass="54087">MRPRNFPPGPPIIPGLGNLHQLPPQKPFLKFDEWSKQYGDLFSLKTGAGNLVIINNPQIVRTHAYFGPEDKAIPILQYDEYYTRWRKTFNYILSNAGIKRLLPLLEAEASSLCQKLHHSESGYKEVVRSWSLAAPLVATSGQRLKTMPPKFAHDFFHAQESLLQFVIPGQAPLVDYFPVLKYLPEFFARWKTEAQRVRTLVGDDAMRFFTGGRDQYAQMKRDPASVRVEGLITRLIRDQDTPGVVKAERRFADLELGYIGQAAIAAAADTTSAAFQSLMCCFAAYPDILKKAQNEVDQVSGKRPPTGDMLGKLVYLRACISEDDRYGDYIFPKGTTFIANAWTIHRNEQEYERPDDYMPERFVKHPYGLRRSSDAPATEEELENSGRRALYAFGSGRRQCPGEQFAFTTIMLAACKVVWAFDVLPPPEGVDVSIETGFNDAFMIEPVASRLIFKFRDAGREAALAEDGARTEDVAGEMLD</sequence>
<keyword evidence="4 6" id="KW-0408">Iron</keyword>
<evidence type="ECO:0000256" key="5">
    <source>
        <dbReference type="ARBA" id="ARBA00023033"/>
    </source>
</evidence>
<protein>
    <recommendedName>
        <fullName evidence="9">Cytochrome P450</fullName>
    </recommendedName>
</protein>
<dbReference type="InterPro" id="IPR001128">
    <property type="entry name" value="Cyt_P450"/>
</dbReference>
<dbReference type="PRINTS" id="PR00463">
    <property type="entry name" value="EP450I"/>
</dbReference>
<dbReference type="PANTHER" id="PTHR46300">
    <property type="entry name" value="P450, PUTATIVE (EUROFUNG)-RELATED-RELATED"/>
    <property type="match status" value="1"/>
</dbReference>
<keyword evidence="2 6" id="KW-0479">Metal-binding</keyword>
<comment type="caution">
    <text evidence="7">The sequence shown here is derived from an EMBL/GenBank/DDBJ whole genome shotgun (WGS) entry which is preliminary data.</text>
</comment>